<dbReference type="Pfam" id="PF13861">
    <property type="entry name" value="FLgD_tudor"/>
    <property type="match status" value="1"/>
</dbReference>
<comment type="similarity">
    <text evidence="1 5">Belongs to the FlgD family.</text>
</comment>
<dbReference type="EMBL" id="MDTU01000001">
    <property type="protein sequence ID" value="ODN42003.1"/>
    <property type="molecule type" value="Genomic_DNA"/>
</dbReference>
<comment type="function">
    <text evidence="4 5">Required for flagellar hook formation. May act as a scaffolding protein.</text>
</comment>
<dbReference type="Gene3D" id="2.60.40.4070">
    <property type="match status" value="1"/>
</dbReference>
<dbReference type="Pfam" id="PF03963">
    <property type="entry name" value="FlgD"/>
    <property type="match status" value="1"/>
</dbReference>
<comment type="caution">
    <text evidence="8">The sequence shown here is derived from an EMBL/GenBank/DDBJ whole genome shotgun (WGS) entry which is preliminary data.</text>
</comment>
<accession>A0ABX3A0M6</accession>
<evidence type="ECO:0000259" key="7">
    <source>
        <dbReference type="Pfam" id="PF13861"/>
    </source>
</evidence>
<evidence type="ECO:0000259" key="6">
    <source>
        <dbReference type="Pfam" id="PF13860"/>
    </source>
</evidence>
<proteinExistence type="inferred from homology"/>
<evidence type="ECO:0000256" key="1">
    <source>
        <dbReference type="ARBA" id="ARBA00010577"/>
    </source>
</evidence>
<evidence type="ECO:0000256" key="3">
    <source>
        <dbReference type="ARBA" id="ARBA00022795"/>
    </source>
</evidence>
<sequence length="228" mass="24404">MMAGIDSSTSVADLYKNLGLTSTETTLEKKELGQDDFLKLLTTQLKHQDPMQPQENGEFLAQMAQFSTVDGINSINDAVGSLVAELKSTSALQASALVGRSVLAQSDKGLLIEGEEFKADIEVPKNAKGIKVNIFTDGGSLVKQIDVGDLADGNYSFVWDGKDESGNLMPPGRYQFAAEAQVEDQTQQLSLSVYANIDSVILGRNGEETQVSLSGIGQVKLSDIKQLG</sequence>
<name>A0ABX3A0M6_9GAMM</name>
<gene>
    <name evidence="8" type="ORF">BGC07_02310</name>
</gene>
<dbReference type="InterPro" id="IPR005648">
    <property type="entry name" value="FlgD"/>
</dbReference>
<dbReference type="InterPro" id="IPR025965">
    <property type="entry name" value="FlgD/Vpr_Ig-like"/>
</dbReference>
<keyword evidence="9" id="KW-1185">Reference proteome</keyword>
<evidence type="ECO:0000256" key="2">
    <source>
        <dbReference type="ARBA" id="ARBA00016013"/>
    </source>
</evidence>
<feature type="domain" description="FlgD Tudor-like" evidence="7">
    <location>
        <begin position="91"/>
        <end position="225"/>
    </location>
</feature>
<keyword evidence="8" id="KW-0966">Cell projection</keyword>
<keyword evidence="8" id="KW-0282">Flagellum</keyword>
<dbReference type="InterPro" id="IPR025963">
    <property type="entry name" value="FLgD_Tudor"/>
</dbReference>
<evidence type="ECO:0000256" key="5">
    <source>
        <dbReference type="RuleBase" id="RU362076"/>
    </source>
</evidence>
<evidence type="ECO:0000313" key="9">
    <source>
        <dbReference type="Proteomes" id="UP000094329"/>
    </source>
</evidence>
<organism evidence="8 9">
    <name type="scientific">Piscirickettsia litoralis</name>
    <dbReference type="NCBI Taxonomy" id="1891921"/>
    <lineage>
        <taxon>Bacteria</taxon>
        <taxon>Pseudomonadati</taxon>
        <taxon>Pseudomonadota</taxon>
        <taxon>Gammaproteobacteria</taxon>
        <taxon>Thiotrichales</taxon>
        <taxon>Piscirickettsiaceae</taxon>
        <taxon>Piscirickettsia</taxon>
    </lineage>
</organism>
<dbReference type="Pfam" id="PF13860">
    <property type="entry name" value="FlgD_ig"/>
    <property type="match status" value="1"/>
</dbReference>
<reference evidence="8 9" key="1">
    <citation type="submission" date="2016-08" db="EMBL/GenBank/DDBJ databases">
        <title>Draft genome sequence of Candidatus Piscirickettsia litoralis, from seawater.</title>
        <authorList>
            <person name="Wan X."/>
            <person name="Lee A.J."/>
            <person name="Hou S."/>
            <person name="Donachie S.P."/>
        </authorList>
    </citation>
    <scope>NUCLEOTIDE SEQUENCE [LARGE SCALE GENOMIC DNA]</scope>
    <source>
        <strain evidence="8 9">Y2</strain>
    </source>
</reference>
<dbReference type="Proteomes" id="UP000094329">
    <property type="component" value="Unassembled WGS sequence"/>
</dbReference>
<keyword evidence="3 5" id="KW-1005">Bacterial flagellum biogenesis</keyword>
<dbReference type="RefSeq" id="WP_069311803.1">
    <property type="nucleotide sequence ID" value="NZ_MDTU01000001.1"/>
</dbReference>
<evidence type="ECO:0000256" key="4">
    <source>
        <dbReference type="ARBA" id="ARBA00024746"/>
    </source>
</evidence>
<keyword evidence="8" id="KW-0969">Cilium</keyword>
<dbReference type="Gene3D" id="2.30.30.910">
    <property type="match status" value="1"/>
</dbReference>
<protein>
    <recommendedName>
        <fullName evidence="2 5">Basal-body rod modification protein FlgD</fullName>
    </recommendedName>
</protein>
<feature type="domain" description="FlgD/Vpr Ig-like" evidence="6">
    <location>
        <begin position="115"/>
        <end position="181"/>
    </location>
</feature>
<evidence type="ECO:0000313" key="8">
    <source>
        <dbReference type="EMBL" id="ODN42003.1"/>
    </source>
</evidence>